<feature type="transmembrane region" description="Helical" evidence="1">
    <location>
        <begin position="12"/>
        <end position="34"/>
    </location>
</feature>
<evidence type="ECO:0000313" key="3">
    <source>
        <dbReference type="Proteomes" id="UP000887116"/>
    </source>
</evidence>
<dbReference type="EMBL" id="BMAO01036232">
    <property type="protein sequence ID" value="GFR09091.1"/>
    <property type="molecule type" value="Genomic_DNA"/>
</dbReference>
<proteinExistence type="predicted"/>
<sequence>MFILFWVRCWSPLVILSPAVPWYGFFGLVSSRYLSMRLYSGCRSPETTCWVNSRLDLHCCLLMTYLRPPSSLDSLLPLLARSSPETFILS</sequence>
<dbReference type="AlphaFoldDB" id="A0A8X6GQ40"/>
<organism evidence="2 3">
    <name type="scientific">Trichonephila clavata</name>
    <name type="common">Joro spider</name>
    <name type="synonym">Nephila clavata</name>
    <dbReference type="NCBI Taxonomy" id="2740835"/>
    <lineage>
        <taxon>Eukaryota</taxon>
        <taxon>Metazoa</taxon>
        <taxon>Ecdysozoa</taxon>
        <taxon>Arthropoda</taxon>
        <taxon>Chelicerata</taxon>
        <taxon>Arachnida</taxon>
        <taxon>Araneae</taxon>
        <taxon>Araneomorphae</taxon>
        <taxon>Entelegynae</taxon>
        <taxon>Araneoidea</taxon>
        <taxon>Nephilidae</taxon>
        <taxon>Trichonephila</taxon>
    </lineage>
</organism>
<protein>
    <submittedName>
        <fullName evidence="2">Uncharacterized protein</fullName>
    </submittedName>
</protein>
<dbReference type="PROSITE" id="PS50007">
    <property type="entry name" value="PIPLC_X_DOMAIN"/>
    <property type="match status" value="1"/>
</dbReference>
<keyword evidence="1" id="KW-0472">Membrane</keyword>
<keyword evidence="3" id="KW-1185">Reference proteome</keyword>
<comment type="caution">
    <text evidence="2">The sequence shown here is derived from an EMBL/GenBank/DDBJ whole genome shotgun (WGS) entry which is preliminary data.</text>
</comment>
<gene>
    <name evidence="2" type="ORF">TNCT_318981</name>
</gene>
<reference evidence="2" key="1">
    <citation type="submission" date="2020-07" db="EMBL/GenBank/DDBJ databases">
        <title>Multicomponent nature underlies the extraordinary mechanical properties of spider dragline silk.</title>
        <authorList>
            <person name="Kono N."/>
            <person name="Nakamura H."/>
            <person name="Mori M."/>
            <person name="Yoshida Y."/>
            <person name="Ohtoshi R."/>
            <person name="Malay A.D."/>
            <person name="Moran D.A.P."/>
            <person name="Tomita M."/>
            <person name="Numata K."/>
            <person name="Arakawa K."/>
        </authorList>
    </citation>
    <scope>NUCLEOTIDE SEQUENCE</scope>
</reference>
<accession>A0A8X6GQ40</accession>
<name>A0A8X6GQ40_TRICU</name>
<keyword evidence="1" id="KW-0812">Transmembrane</keyword>
<dbReference type="Proteomes" id="UP000887116">
    <property type="component" value="Unassembled WGS sequence"/>
</dbReference>
<evidence type="ECO:0000256" key="1">
    <source>
        <dbReference type="SAM" id="Phobius"/>
    </source>
</evidence>
<evidence type="ECO:0000313" key="2">
    <source>
        <dbReference type="EMBL" id="GFR09091.1"/>
    </source>
</evidence>
<keyword evidence="1" id="KW-1133">Transmembrane helix</keyword>